<reference evidence="2" key="1">
    <citation type="submission" date="2018-01" db="EMBL/GenBank/DDBJ databases">
        <authorList>
            <person name="Mao J.F."/>
        </authorList>
    </citation>
    <scope>NUCLEOTIDE SEQUENCE</scope>
    <source>
        <strain evidence="2">Huo1</strain>
        <tissue evidence="2">Leaf</tissue>
    </source>
</reference>
<organism evidence="2">
    <name type="scientific">Salvia splendens</name>
    <name type="common">Scarlet sage</name>
    <dbReference type="NCBI Taxonomy" id="180675"/>
    <lineage>
        <taxon>Eukaryota</taxon>
        <taxon>Viridiplantae</taxon>
        <taxon>Streptophyta</taxon>
        <taxon>Embryophyta</taxon>
        <taxon>Tracheophyta</taxon>
        <taxon>Spermatophyta</taxon>
        <taxon>Magnoliopsida</taxon>
        <taxon>eudicotyledons</taxon>
        <taxon>Gunneridae</taxon>
        <taxon>Pentapetalae</taxon>
        <taxon>asterids</taxon>
        <taxon>lamiids</taxon>
        <taxon>Lamiales</taxon>
        <taxon>Lamiaceae</taxon>
        <taxon>Nepetoideae</taxon>
        <taxon>Mentheae</taxon>
        <taxon>Salviinae</taxon>
        <taxon>Salvia</taxon>
        <taxon>Salvia subgen. Calosphace</taxon>
        <taxon>core Calosphace</taxon>
    </lineage>
</organism>
<feature type="domain" description="PB1-like" evidence="1">
    <location>
        <begin position="3"/>
        <end position="99"/>
    </location>
</feature>
<sequence length="162" mass="17788">MSMRVEFDIHFHHGGSIVKDGGLELDVGGNITPKVDFDEDRFGFFDLIDEVKKLGYDQWSKLTYKIPTSMKMVDIRDDKGVMVLSSHLELRTRILSVYIVDGTQSGVGKPGLEDPSVGDPGVDEFNVEDLGVEEFTLGDPIAKKFTVGDTGVEEFTVGNSGV</sequence>
<gene>
    <name evidence="2" type="ORF">SASPL_133180</name>
</gene>
<evidence type="ECO:0000313" key="3">
    <source>
        <dbReference type="Proteomes" id="UP000298416"/>
    </source>
</evidence>
<protein>
    <recommendedName>
        <fullName evidence="1">PB1-like domain-containing protein</fullName>
    </recommendedName>
</protein>
<dbReference type="EMBL" id="PNBA02000012">
    <property type="protein sequence ID" value="KAG6405589.1"/>
    <property type="molecule type" value="Genomic_DNA"/>
</dbReference>
<evidence type="ECO:0000313" key="2">
    <source>
        <dbReference type="EMBL" id="KAG6405589.1"/>
    </source>
</evidence>
<evidence type="ECO:0000259" key="1">
    <source>
        <dbReference type="Pfam" id="PF26130"/>
    </source>
</evidence>
<reference evidence="2" key="2">
    <citation type="submission" date="2020-08" db="EMBL/GenBank/DDBJ databases">
        <title>Plant Genome Project.</title>
        <authorList>
            <person name="Zhang R.-G."/>
        </authorList>
    </citation>
    <scope>NUCLEOTIDE SEQUENCE</scope>
    <source>
        <strain evidence="2">Huo1</strain>
        <tissue evidence="2">Leaf</tissue>
    </source>
</reference>
<accession>A0A8X8X3M7</accession>
<dbReference type="Proteomes" id="UP000298416">
    <property type="component" value="Unassembled WGS sequence"/>
</dbReference>
<proteinExistence type="predicted"/>
<dbReference type="InterPro" id="IPR058594">
    <property type="entry name" value="PB1-like_dom_pln"/>
</dbReference>
<keyword evidence="3" id="KW-1185">Reference proteome</keyword>
<comment type="caution">
    <text evidence="2">The sequence shown here is derived from an EMBL/GenBank/DDBJ whole genome shotgun (WGS) entry which is preliminary data.</text>
</comment>
<dbReference type="AlphaFoldDB" id="A0A8X8X3M7"/>
<name>A0A8X8X3M7_SALSN</name>
<dbReference type="Pfam" id="PF26130">
    <property type="entry name" value="PB1-like"/>
    <property type="match status" value="1"/>
</dbReference>